<dbReference type="SUPFAM" id="SSF56601">
    <property type="entry name" value="beta-lactamase/transpeptidase-like"/>
    <property type="match status" value="1"/>
</dbReference>
<sequence length="366" mass="39566">MQLDLGQPPDPRVDSHHPLRSVRSTIQVNLYGEPYRSRFRWWRACTVLEDGPSGWQCPNVITRLAARHRTIAVLTLAAVPSLAAAPARAAAARPAAGPAGVGARSALLYDATSGTTVWSRAADTERPIASITKVMTALVVLHEGGLGREIKIKRKYLTYAKKHDGSTAGLHAGDRLTVRQLLNALLLPSGCDAAYALADAYGPGKGRFVAKMNEAARELGLDHTVYANFDGLPWPTATSTRSTARDQVRLAGYAMDDAVFRTTVGRRTYRLARTTTHHAYTWSNTNRLLGSYRGAAGIKTGTTDAAGYSLLFAARRDGRALTGIVLNSSTTDERARFTDAARMLDWAFGSTDPYRVPPAPTNTTTD</sequence>
<dbReference type="InterPro" id="IPR018044">
    <property type="entry name" value="Peptidase_S11"/>
</dbReference>
<evidence type="ECO:0000256" key="4">
    <source>
        <dbReference type="ARBA" id="ARBA00022960"/>
    </source>
</evidence>
<feature type="domain" description="Peptidase S11 D-alanyl-D-alanine carboxypeptidase A N-terminal" evidence="10">
    <location>
        <begin position="98"/>
        <end position="329"/>
    </location>
</feature>
<dbReference type="GO" id="GO:0006508">
    <property type="term" value="P:proteolysis"/>
    <property type="evidence" value="ECO:0007669"/>
    <property type="project" value="InterPro"/>
</dbReference>
<evidence type="ECO:0000256" key="1">
    <source>
        <dbReference type="ARBA" id="ARBA00007164"/>
    </source>
</evidence>
<dbReference type="OrthoDB" id="3530815at2"/>
<evidence type="ECO:0000256" key="6">
    <source>
        <dbReference type="ARBA" id="ARBA00023316"/>
    </source>
</evidence>
<feature type="binding site" evidence="8">
    <location>
        <position position="299"/>
    </location>
    <ligand>
        <name>substrate</name>
    </ligand>
</feature>
<dbReference type="Proteomes" id="UP000483004">
    <property type="component" value="Unassembled WGS sequence"/>
</dbReference>
<dbReference type="PANTHER" id="PTHR21581:SF33">
    <property type="entry name" value="D-ALANYL-D-ALANINE CARBOXYPEPTIDASE DACB"/>
    <property type="match status" value="1"/>
</dbReference>
<dbReference type="Gene3D" id="3.40.710.10">
    <property type="entry name" value="DD-peptidase/beta-lactamase superfamily"/>
    <property type="match status" value="1"/>
</dbReference>
<organism evidence="11 12">
    <name type="scientific">Actinomadura montaniterrae</name>
    <dbReference type="NCBI Taxonomy" id="1803903"/>
    <lineage>
        <taxon>Bacteria</taxon>
        <taxon>Bacillati</taxon>
        <taxon>Actinomycetota</taxon>
        <taxon>Actinomycetes</taxon>
        <taxon>Streptosporangiales</taxon>
        <taxon>Thermomonosporaceae</taxon>
        <taxon>Actinomadura</taxon>
    </lineage>
</organism>
<keyword evidence="4" id="KW-0133">Cell shape</keyword>
<evidence type="ECO:0000259" key="10">
    <source>
        <dbReference type="Pfam" id="PF00768"/>
    </source>
</evidence>
<evidence type="ECO:0000313" key="12">
    <source>
        <dbReference type="Proteomes" id="UP000483004"/>
    </source>
</evidence>
<comment type="caution">
    <text evidence="11">The sequence shown here is derived from an EMBL/GenBank/DDBJ whole genome shotgun (WGS) entry which is preliminary data.</text>
</comment>
<dbReference type="GO" id="GO:0008360">
    <property type="term" value="P:regulation of cell shape"/>
    <property type="evidence" value="ECO:0007669"/>
    <property type="project" value="UniProtKB-KW"/>
</dbReference>
<name>A0A6L3VR00_9ACTN</name>
<proteinExistence type="inferred from homology"/>
<reference evidence="11 12" key="1">
    <citation type="submission" date="2019-09" db="EMBL/GenBank/DDBJ databases">
        <title>Actinomadura physcomitrii sp. nov., a novel actinomycete isolated from moss [Physcomitrium sphaericum (Ludw) Fuernr].</title>
        <authorList>
            <person name="Liu C."/>
            <person name="Zhuang X."/>
        </authorList>
    </citation>
    <scope>NUCLEOTIDE SEQUENCE [LARGE SCALE GENOMIC DNA]</scope>
    <source>
        <strain evidence="11 12">CYP1-1B</strain>
    </source>
</reference>
<evidence type="ECO:0000256" key="2">
    <source>
        <dbReference type="ARBA" id="ARBA00022729"/>
    </source>
</evidence>
<protein>
    <submittedName>
        <fullName evidence="11">D-alanyl-D-alanine carboxypeptidase</fullName>
    </submittedName>
</protein>
<evidence type="ECO:0000256" key="8">
    <source>
        <dbReference type="PIRSR" id="PIRSR618044-2"/>
    </source>
</evidence>
<evidence type="ECO:0000256" key="9">
    <source>
        <dbReference type="RuleBase" id="RU004016"/>
    </source>
</evidence>
<dbReference type="InterPro" id="IPR012338">
    <property type="entry name" value="Beta-lactam/transpept-like"/>
</dbReference>
<dbReference type="GO" id="GO:0009252">
    <property type="term" value="P:peptidoglycan biosynthetic process"/>
    <property type="evidence" value="ECO:0007669"/>
    <property type="project" value="UniProtKB-KW"/>
</dbReference>
<keyword evidence="11" id="KW-0121">Carboxypeptidase</keyword>
<keyword evidence="12" id="KW-1185">Reference proteome</keyword>
<feature type="active site" description="Acyl-ester intermediate" evidence="7">
    <location>
        <position position="130"/>
    </location>
</feature>
<feature type="active site" evidence="7">
    <location>
        <position position="189"/>
    </location>
</feature>
<keyword evidence="2" id="KW-0732">Signal</keyword>
<accession>A0A6L3VR00</accession>
<keyword evidence="5" id="KW-0573">Peptidoglycan synthesis</keyword>
<evidence type="ECO:0000313" key="11">
    <source>
        <dbReference type="EMBL" id="KAB2379038.1"/>
    </source>
</evidence>
<dbReference type="GO" id="GO:0071555">
    <property type="term" value="P:cell wall organization"/>
    <property type="evidence" value="ECO:0007669"/>
    <property type="project" value="UniProtKB-KW"/>
</dbReference>
<dbReference type="PANTHER" id="PTHR21581">
    <property type="entry name" value="D-ALANYL-D-ALANINE CARBOXYPEPTIDASE"/>
    <property type="match status" value="1"/>
</dbReference>
<dbReference type="AlphaFoldDB" id="A0A6L3VR00"/>
<dbReference type="Pfam" id="PF00768">
    <property type="entry name" value="Peptidase_S11"/>
    <property type="match status" value="1"/>
</dbReference>
<dbReference type="EMBL" id="WBMR01000064">
    <property type="protein sequence ID" value="KAB2379038.1"/>
    <property type="molecule type" value="Genomic_DNA"/>
</dbReference>
<keyword evidence="3" id="KW-0378">Hydrolase</keyword>
<evidence type="ECO:0000256" key="7">
    <source>
        <dbReference type="PIRSR" id="PIRSR618044-1"/>
    </source>
</evidence>
<evidence type="ECO:0000256" key="3">
    <source>
        <dbReference type="ARBA" id="ARBA00022801"/>
    </source>
</evidence>
<dbReference type="PRINTS" id="PR00725">
    <property type="entry name" value="DADACBPTASE1"/>
</dbReference>
<evidence type="ECO:0000256" key="5">
    <source>
        <dbReference type="ARBA" id="ARBA00022984"/>
    </source>
</evidence>
<feature type="active site" description="Proton acceptor" evidence="7">
    <location>
        <position position="133"/>
    </location>
</feature>
<dbReference type="GO" id="GO:0009002">
    <property type="term" value="F:serine-type D-Ala-D-Ala carboxypeptidase activity"/>
    <property type="evidence" value="ECO:0007669"/>
    <property type="project" value="InterPro"/>
</dbReference>
<dbReference type="InterPro" id="IPR001967">
    <property type="entry name" value="Peptidase_S11_N"/>
</dbReference>
<gene>
    <name evidence="11" type="ORF">F9B16_22070</name>
</gene>
<keyword evidence="11" id="KW-0645">Protease</keyword>
<keyword evidence="6" id="KW-0961">Cell wall biogenesis/degradation</keyword>
<comment type="similarity">
    <text evidence="1 9">Belongs to the peptidase S11 family.</text>
</comment>